<proteinExistence type="predicted"/>
<dbReference type="RefSeq" id="WP_269883255.1">
    <property type="nucleotide sequence ID" value="NZ_JAQAGZ010000013.1"/>
</dbReference>
<protein>
    <submittedName>
        <fullName evidence="3">Class D sortase</fullName>
    </submittedName>
</protein>
<name>A0ABT4QCX6_9BACL</name>
<dbReference type="InterPro" id="IPR023365">
    <property type="entry name" value="Sortase_dom-sf"/>
</dbReference>
<evidence type="ECO:0000313" key="3">
    <source>
        <dbReference type="EMBL" id="MCZ8514734.1"/>
    </source>
</evidence>
<dbReference type="SUPFAM" id="SSF63817">
    <property type="entry name" value="Sortase"/>
    <property type="match status" value="1"/>
</dbReference>
<keyword evidence="4" id="KW-1185">Reference proteome</keyword>
<gene>
    <name evidence="3" type="ORF">O9H85_20355</name>
</gene>
<keyword evidence="2" id="KW-0812">Transmembrane</keyword>
<sequence>MRGWTLILSAIFAVSLGVVFYSAYQIGSGEIEIQRGIEVWDQTQRDPESFSKAKAAAPVNTHLVGKIIFPTIDKQFPIVRGITDEDLKEGVGYDPATPAPGSNGNSVLAGHRDGVFRKLGQLRNGDEIVVETSEGTFRYQMVSHIIVSQHEEHAVKPSQDAILTLITCYPFSYIGNAPNRYIITAKLIQSPDRSLVQEASRIALK</sequence>
<dbReference type="InterPro" id="IPR041999">
    <property type="entry name" value="Sortase_D_1"/>
</dbReference>
<dbReference type="NCBIfam" id="TIGR01076">
    <property type="entry name" value="sortase_fam"/>
    <property type="match status" value="1"/>
</dbReference>
<reference evidence="3 4" key="1">
    <citation type="submission" date="2022-12" db="EMBL/GenBank/DDBJ databases">
        <title>Draft genome sequence of Paenibacillus sp. dW9.</title>
        <authorList>
            <person name="Choi E.-W."/>
            <person name="Kim D.-U."/>
        </authorList>
    </citation>
    <scope>NUCLEOTIDE SEQUENCE [LARGE SCALE GENOMIC DNA]</scope>
    <source>
        <strain evidence="4">dW9</strain>
    </source>
</reference>
<dbReference type="Proteomes" id="UP001527882">
    <property type="component" value="Unassembled WGS sequence"/>
</dbReference>
<dbReference type="InterPro" id="IPR005754">
    <property type="entry name" value="Sortase"/>
</dbReference>
<feature type="transmembrane region" description="Helical" evidence="2">
    <location>
        <begin position="6"/>
        <end position="24"/>
    </location>
</feature>
<dbReference type="Gene3D" id="2.40.260.10">
    <property type="entry name" value="Sortase"/>
    <property type="match status" value="1"/>
</dbReference>
<evidence type="ECO:0000256" key="1">
    <source>
        <dbReference type="ARBA" id="ARBA00022801"/>
    </source>
</evidence>
<keyword evidence="2" id="KW-0472">Membrane</keyword>
<comment type="caution">
    <text evidence="3">The sequence shown here is derived from an EMBL/GenBank/DDBJ whole genome shotgun (WGS) entry which is preliminary data.</text>
</comment>
<dbReference type="Pfam" id="PF04203">
    <property type="entry name" value="Sortase"/>
    <property type="match status" value="1"/>
</dbReference>
<dbReference type="EMBL" id="JAQAGZ010000013">
    <property type="protein sequence ID" value="MCZ8514734.1"/>
    <property type="molecule type" value="Genomic_DNA"/>
</dbReference>
<accession>A0ABT4QCX6</accession>
<evidence type="ECO:0000256" key="2">
    <source>
        <dbReference type="SAM" id="Phobius"/>
    </source>
</evidence>
<keyword evidence="2" id="KW-1133">Transmembrane helix</keyword>
<dbReference type="CDD" id="cd05828">
    <property type="entry name" value="Sortase_D_1"/>
    <property type="match status" value="1"/>
</dbReference>
<keyword evidence="1" id="KW-0378">Hydrolase</keyword>
<organism evidence="3 4">
    <name type="scientific">Paenibacillus gyeongsangnamensis</name>
    <dbReference type="NCBI Taxonomy" id="3388067"/>
    <lineage>
        <taxon>Bacteria</taxon>
        <taxon>Bacillati</taxon>
        <taxon>Bacillota</taxon>
        <taxon>Bacilli</taxon>
        <taxon>Bacillales</taxon>
        <taxon>Paenibacillaceae</taxon>
        <taxon>Paenibacillus</taxon>
    </lineage>
</organism>
<evidence type="ECO:0000313" key="4">
    <source>
        <dbReference type="Proteomes" id="UP001527882"/>
    </source>
</evidence>